<name>A0A1V6P2G0_PENPO</name>
<evidence type="ECO:0000313" key="2">
    <source>
        <dbReference type="Proteomes" id="UP000191408"/>
    </source>
</evidence>
<dbReference type="AlphaFoldDB" id="A0A1V6P2G0"/>
<dbReference type="EMBL" id="MDYM01000001">
    <property type="protein sequence ID" value="OQD70962.1"/>
    <property type="molecule type" value="Genomic_DNA"/>
</dbReference>
<accession>A0A1V6P2G0</accession>
<keyword evidence="2" id="KW-1185">Reference proteome</keyword>
<dbReference type="OrthoDB" id="4505556at2759"/>
<dbReference type="InterPro" id="IPR032675">
    <property type="entry name" value="LRR_dom_sf"/>
</dbReference>
<dbReference type="Proteomes" id="UP000191408">
    <property type="component" value="Unassembled WGS sequence"/>
</dbReference>
<evidence type="ECO:0000313" key="1">
    <source>
        <dbReference type="EMBL" id="OQD70962.1"/>
    </source>
</evidence>
<reference evidence="2" key="1">
    <citation type="journal article" date="2017" name="Nat. Microbiol.">
        <title>Global analysis of biosynthetic gene clusters reveals vast potential of secondary metabolite production in Penicillium species.</title>
        <authorList>
            <person name="Nielsen J.C."/>
            <person name="Grijseels S."/>
            <person name="Prigent S."/>
            <person name="Ji B."/>
            <person name="Dainat J."/>
            <person name="Nielsen K.F."/>
            <person name="Frisvad J.C."/>
            <person name="Workman M."/>
            <person name="Nielsen J."/>
        </authorList>
    </citation>
    <scope>NUCLEOTIDE SEQUENCE [LARGE SCALE GENOMIC DNA]</scope>
    <source>
        <strain evidence="2">IBT 4502</strain>
    </source>
</reference>
<comment type="caution">
    <text evidence="1">The sequence shown here is derived from an EMBL/GenBank/DDBJ whole genome shotgun (WGS) entry which is preliminary data.</text>
</comment>
<dbReference type="Gene3D" id="3.80.10.10">
    <property type="entry name" value="Ribonuclease Inhibitor"/>
    <property type="match status" value="1"/>
</dbReference>
<protein>
    <recommendedName>
        <fullName evidence="3">F-box domain-containing protein</fullName>
    </recommendedName>
</protein>
<dbReference type="SUPFAM" id="SSF52047">
    <property type="entry name" value="RNI-like"/>
    <property type="match status" value="1"/>
</dbReference>
<sequence>MNDSNRSDLAKLRFVNKSLCRSASARLFRHIIAVAHSSYHNTQLPSLGRLVNLSNSPYAQYVRQVDIGYSSFPCSLQEVILYTEDLAALLSPCLRQFPNLKALDFRGPPLACLPHDKIKASIDSMLMSLCYVPLPNLTELELQLPMTNDFAPLFAENISALRIPIEQTLNRLHHIGLHVYAQTNQQSCVAYLLRIVELSTNLTSLSLSSTNYLSIDRLKLGSTVRLQCLSLRKVKISSRDLINIIEQCNESLQYIELRDVKIESGTWREILPAMDSLLYLYDFDISIGETPARSALIYPTRMPFVTGENVPDHSGLDHVAFQNFKQRVKLKRSPARHFSC</sequence>
<gene>
    <name evidence="1" type="ORF">PENPOL_c001G06263</name>
</gene>
<proteinExistence type="predicted"/>
<organism evidence="1 2">
    <name type="scientific">Penicillium polonicum</name>
    <dbReference type="NCBI Taxonomy" id="60169"/>
    <lineage>
        <taxon>Eukaryota</taxon>
        <taxon>Fungi</taxon>
        <taxon>Dikarya</taxon>
        <taxon>Ascomycota</taxon>
        <taxon>Pezizomycotina</taxon>
        <taxon>Eurotiomycetes</taxon>
        <taxon>Eurotiomycetidae</taxon>
        <taxon>Eurotiales</taxon>
        <taxon>Aspergillaceae</taxon>
        <taxon>Penicillium</taxon>
    </lineage>
</organism>
<dbReference type="STRING" id="60169.A0A1V6P2G0"/>
<evidence type="ECO:0008006" key="3">
    <source>
        <dbReference type="Google" id="ProtNLM"/>
    </source>
</evidence>